<dbReference type="InterPro" id="IPR003035">
    <property type="entry name" value="RWP-RK_dom"/>
</dbReference>
<dbReference type="AlphaFoldDB" id="A0A2G9I6A0"/>
<evidence type="ECO:0000259" key="7">
    <source>
        <dbReference type="PROSITE" id="PS51519"/>
    </source>
</evidence>
<gene>
    <name evidence="8" type="ORF">CDL12_02103</name>
</gene>
<comment type="caution">
    <text evidence="8">The sequence shown here is derived from an EMBL/GenBank/DDBJ whole genome shotgun (WGS) entry which is preliminary data.</text>
</comment>
<keyword evidence="9" id="KW-1185">Reference proteome</keyword>
<proteinExistence type="predicted"/>
<keyword evidence="4" id="KW-0238">DNA-binding</keyword>
<reference evidence="9" key="1">
    <citation type="journal article" date="2018" name="Gigascience">
        <title>Genome assembly of the Pink Ipe (Handroanthus impetiginosus, Bignoniaceae), a highly valued, ecologically keystone Neotropical timber forest tree.</title>
        <authorList>
            <person name="Silva-Junior O.B."/>
            <person name="Grattapaglia D."/>
            <person name="Novaes E."/>
            <person name="Collevatti R.G."/>
        </authorList>
    </citation>
    <scope>NUCLEOTIDE SEQUENCE [LARGE SCALE GENOMIC DNA]</scope>
    <source>
        <strain evidence="9">cv. UFG-1</strain>
    </source>
</reference>
<feature type="domain" description="RWP-RK" evidence="7">
    <location>
        <begin position="275"/>
        <end position="355"/>
    </location>
</feature>
<keyword evidence="6" id="KW-0539">Nucleus</keyword>
<dbReference type="OrthoDB" id="6270329at2759"/>
<sequence length="378" mass="42935">MANDSSSIFTFHDPFEEIPANDPSLSFFNEDPTLGSFELPFNVEQNPVSYPDHEPGLELNGLFDSEDPLSDSFIWAFCNDSEDDIAGNFQAGHSGFPGEGCSSHGINENCNGSQNPVSGDNSTPSLGFSVPASRYDCTRCQMLREITHTNGMFVKRLEIHGGFGLITHAILGKFDFDSSFPCEEFQLFDFQKESMQLVKNFLVQYFEACKQEGYDSLQDPLSTFYETLSVGLNDLDHQNNDLRSSQGKTGDWNNQQENLKMKQAVGGSNQGGFIKKSLKVQRERTRKMKLKDFKDYFHLPMEVAAQKMNVCLTVMKKVCRKNGVLRWPHRKIKSIERKIAKKRKILDESGDNEEKARALEDIQKHQQELAKIYEKFTK</sequence>
<dbReference type="STRING" id="429701.A0A2G9I6A0"/>
<dbReference type="Pfam" id="PF02042">
    <property type="entry name" value="RWP-RK"/>
    <property type="match status" value="1"/>
</dbReference>
<evidence type="ECO:0000313" key="8">
    <source>
        <dbReference type="EMBL" id="PIN25160.1"/>
    </source>
</evidence>
<keyword evidence="2" id="KW-0805">Transcription regulation</keyword>
<keyword evidence="3" id="KW-0175">Coiled coil</keyword>
<evidence type="ECO:0000256" key="4">
    <source>
        <dbReference type="ARBA" id="ARBA00023125"/>
    </source>
</evidence>
<evidence type="ECO:0000313" key="9">
    <source>
        <dbReference type="Proteomes" id="UP000231279"/>
    </source>
</evidence>
<dbReference type="PANTHER" id="PTHR46373:SF5">
    <property type="entry name" value="RWP-RK DOMAIN PROTEIN"/>
    <property type="match status" value="1"/>
</dbReference>
<evidence type="ECO:0000256" key="6">
    <source>
        <dbReference type="ARBA" id="ARBA00023242"/>
    </source>
</evidence>
<evidence type="ECO:0000256" key="1">
    <source>
        <dbReference type="ARBA" id="ARBA00004049"/>
    </source>
</evidence>
<accession>A0A2G9I6A0</accession>
<dbReference type="InterPro" id="IPR044607">
    <property type="entry name" value="RKD-like"/>
</dbReference>
<comment type="function">
    <text evidence="1">Putative transcription factor.</text>
</comment>
<dbReference type="PROSITE" id="PS51519">
    <property type="entry name" value="RWP_RK"/>
    <property type="match status" value="1"/>
</dbReference>
<dbReference type="PANTHER" id="PTHR46373">
    <property type="entry name" value="PROTEIN RKD4"/>
    <property type="match status" value="1"/>
</dbReference>
<dbReference type="GO" id="GO:0003700">
    <property type="term" value="F:DNA-binding transcription factor activity"/>
    <property type="evidence" value="ECO:0007669"/>
    <property type="project" value="InterPro"/>
</dbReference>
<keyword evidence="5" id="KW-0804">Transcription</keyword>
<organism evidence="8 9">
    <name type="scientific">Handroanthus impetiginosus</name>
    <dbReference type="NCBI Taxonomy" id="429701"/>
    <lineage>
        <taxon>Eukaryota</taxon>
        <taxon>Viridiplantae</taxon>
        <taxon>Streptophyta</taxon>
        <taxon>Embryophyta</taxon>
        <taxon>Tracheophyta</taxon>
        <taxon>Spermatophyta</taxon>
        <taxon>Magnoliopsida</taxon>
        <taxon>eudicotyledons</taxon>
        <taxon>Gunneridae</taxon>
        <taxon>Pentapetalae</taxon>
        <taxon>asterids</taxon>
        <taxon>lamiids</taxon>
        <taxon>Lamiales</taxon>
        <taxon>Bignoniaceae</taxon>
        <taxon>Crescentiina</taxon>
        <taxon>Tabebuia alliance</taxon>
        <taxon>Handroanthus</taxon>
    </lineage>
</organism>
<evidence type="ECO:0000256" key="5">
    <source>
        <dbReference type="ARBA" id="ARBA00023163"/>
    </source>
</evidence>
<dbReference type="EMBL" id="NKXS01000295">
    <property type="protein sequence ID" value="PIN25160.1"/>
    <property type="molecule type" value="Genomic_DNA"/>
</dbReference>
<dbReference type="Proteomes" id="UP000231279">
    <property type="component" value="Unassembled WGS sequence"/>
</dbReference>
<evidence type="ECO:0000256" key="2">
    <source>
        <dbReference type="ARBA" id="ARBA00023015"/>
    </source>
</evidence>
<protein>
    <recommendedName>
        <fullName evidence="7">RWP-RK domain-containing protein</fullName>
    </recommendedName>
</protein>
<name>A0A2G9I6A0_9LAMI</name>
<evidence type="ECO:0000256" key="3">
    <source>
        <dbReference type="ARBA" id="ARBA00023054"/>
    </source>
</evidence>
<dbReference type="GO" id="GO:0003677">
    <property type="term" value="F:DNA binding"/>
    <property type="evidence" value="ECO:0007669"/>
    <property type="project" value="UniProtKB-KW"/>
</dbReference>